<feature type="region of interest" description="Disordered" evidence="1">
    <location>
        <begin position="313"/>
        <end position="344"/>
    </location>
</feature>
<dbReference type="Proteomes" id="UP000007431">
    <property type="component" value="Unassembled WGS sequence"/>
</dbReference>
<proteinExistence type="predicted"/>
<sequence length="374" mass="41761">MVRPLSAHEVFLWPIIYAADKMQAFQWPFPLLSLQPESIIMPSAAPLDTRQSICNNISNFSRVRKAASRDPREASEKLLPTVSRAQQEALRHNGPAPLTLEDRHWPPPLFTAHSIFPTLDLPLPGAAPRTLDGPDEYKYGQKVYVREFDNVGLKWTPWTAAYVVDSTYFYGAAGSRAQCYHVCTNSARPDMEVSRPYFPLLAEICPADRPFPEGASPEKCAEIWRMLHAVLVRLHDPGEYCGVPRDQIWIPGLLVSSLQSFEPPTSVKVKAMAHPFDGKIIDVKTVLPYTFESMAACRGWGYHVLNFDGSLIPPTNPAQEEEHENRTAAQNGRRKPPIPWAHAGLEQGDTGYVQIGSRRLPTFACPKLPPTGSQ</sequence>
<evidence type="ECO:0000313" key="2">
    <source>
        <dbReference type="EMBL" id="EFI98453.1"/>
    </source>
</evidence>
<dbReference type="VEuPathDB" id="FungiDB:SCHCODRAFT_02572669"/>
<evidence type="ECO:0000256" key="1">
    <source>
        <dbReference type="SAM" id="MobiDB-lite"/>
    </source>
</evidence>
<keyword evidence="3" id="KW-1185">Reference proteome</keyword>
<dbReference type="HOGENOM" id="CLU_740002_0_0_1"/>
<accession>D8Q160</accession>
<organism evidence="3">
    <name type="scientific">Schizophyllum commune (strain H4-8 / FGSC 9210)</name>
    <name type="common">Split gill fungus</name>
    <dbReference type="NCBI Taxonomy" id="578458"/>
    <lineage>
        <taxon>Eukaryota</taxon>
        <taxon>Fungi</taxon>
        <taxon>Dikarya</taxon>
        <taxon>Basidiomycota</taxon>
        <taxon>Agaricomycotina</taxon>
        <taxon>Agaricomycetes</taxon>
        <taxon>Agaricomycetidae</taxon>
        <taxon>Agaricales</taxon>
        <taxon>Schizophyllaceae</taxon>
        <taxon>Schizophyllum</taxon>
    </lineage>
</organism>
<dbReference type="AlphaFoldDB" id="D8Q160"/>
<dbReference type="InParanoid" id="D8Q160"/>
<gene>
    <name evidence="2" type="ORF">SCHCODRAFT_85013</name>
</gene>
<dbReference type="EMBL" id="GL377305">
    <property type="protein sequence ID" value="EFI98453.1"/>
    <property type="molecule type" value="Genomic_DNA"/>
</dbReference>
<evidence type="ECO:0000313" key="3">
    <source>
        <dbReference type="Proteomes" id="UP000007431"/>
    </source>
</evidence>
<protein>
    <submittedName>
        <fullName evidence="2">Expressed protein</fullName>
    </submittedName>
</protein>
<name>D8Q160_SCHCM</name>
<reference evidence="2 3" key="1">
    <citation type="journal article" date="2010" name="Nat. Biotechnol.">
        <title>Genome sequence of the model mushroom Schizophyllum commune.</title>
        <authorList>
            <person name="Ohm R.A."/>
            <person name="de Jong J.F."/>
            <person name="Lugones L.G."/>
            <person name="Aerts A."/>
            <person name="Kothe E."/>
            <person name="Stajich J.E."/>
            <person name="de Vries R.P."/>
            <person name="Record E."/>
            <person name="Levasseur A."/>
            <person name="Baker S.E."/>
            <person name="Bartholomew K.A."/>
            <person name="Coutinho P.M."/>
            <person name="Erdmann S."/>
            <person name="Fowler T.J."/>
            <person name="Gathman A.C."/>
            <person name="Lombard V."/>
            <person name="Henrissat B."/>
            <person name="Knabe N."/>
            <person name="Kuees U."/>
            <person name="Lilly W.W."/>
            <person name="Lindquist E."/>
            <person name="Lucas S."/>
            <person name="Magnuson J.K."/>
            <person name="Piumi F."/>
            <person name="Raudaskoski M."/>
            <person name="Salamov A."/>
            <person name="Schmutz J."/>
            <person name="Schwarze F.W.M.R."/>
            <person name="vanKuyk P.A."/>
            <person name="Horton J.S."/>
            <person name="Grigoriev I.V."/>
            <person name="Woesten H.A.B."/>
        </authorList>
    </citation>
    <scope>NUCLEOTIDE SEQUENCE [LARGE SCALE GENOMIC DNA]</scope>
    <source>
        <strain evidence="3">H4-8 / FGSC 9210</strain>
    </source>
</reference>